<reference evidence="4 5" key="1">
    <citation type="submission" date="2015-08" db="EMBL/GenBank/DDBJ databases">
        <authorList>
            <person name="Babu N.S."/>
            <person name="Beckwith C.J."/>
            <person name="Beseler K.G."/>
            <person name="Brison A."/>
            <person name="Carone J.V."/>
            <person name="Caskin T.P."/>
            <person name="Diamond M."/>
            <person name="Durham M.E."/>
            <person name="Foxe J.M."/>
            <person name="Go M."/>
            <person name="Henderson B.A."/>
            <person name="Jones I.B."/>
            <person name="McGettigan J.A."/>
            <person name="Micheletti S.J."/>
            <person name="Nasrallah M.E."/>
            <person name="Ortiz D."/>
            <person name="Piller C.R."/>
            <person name="Privatt S.R."/>
            <person name="Schneider S.L."/>
            <person name="Sharp S."/>
            <person name="Smith T.C."/>
            <person name="Stanton J.D."/>
            <person name="Ullery H.E."/>
            <person name="Wilson R.J."/>
            <person name="Serrano M.G."/>
            <person name="Buck G."/>
            <person name="Lee V."/>
            <person name="Wang Y."/>
            <person name="Carvalho R."/>
            <person name="Voegtly L."/>
            <person name="Shi R."/>
            <person name="Duckworth R."/>
            <person name="Johnson A."/>
            <person name="Loviza R."/>
            <person name="Walstead R."/>
            <person name="Shah Z."/>
            <person name="Kiflezghi M."/>
            <person name="Wade K."/>
            <person name="Ball S.L."/>
            <person name="Bradley K.W."/>
            <person name="Asai D.J."/>
            <person name="Bowman C.A."/>
            <person name="Russell D.A."/>
            <person name="Pope W.H."/>
            <person name="Jacobs-Sera D."/>
            <person name="Hendrix R.W."/>
            <person name="Hatfull G.F."/>
        </authorList>
    </citation>
    <scope>NUCLEOTIDE SEQUENCE [LARGE SCALE GENOMIC DNA]</scope>
    <source>
        <strain evidence="4 5">PUDD_83A45</strain>
    </source>
</reference>
<dbReference type="InterPro" id="IPR050515">
    <property type="entry name" value="Beta-lactam/transpept"/>
</dbReference>
<dbReference type="KEGG" id="crie:AK829_09720"/>
<evidence type="ECO:0000313" key="4">
    <source>
        <dbReference type="EMBL" id="AKV59368.1"/>
    </source>
</evidence>
<dbReference type="Pfam" id="PF21922">
    <property type="entry name" value="PBP_dimer_2"/>
    <property type="match status" value="1"/>
</dbReference>
<protein>
    <submittedName>
        <fullName evidence="4">Penicillin-binding protein</fullName>
    </submittedName>
</protein>
<feature type="region of interest" description="Disordered" evidence="1">
    <location>
        <begin position="471"/>
        <end position="492"/>
    </location>
</feature>
<dbReference type="GO" id="GO:0071555">
    <property type="term" value="P:cell wall organization"/>
    <property type="evidence" value="ECO:0007669"/>
    <property type="project" value="TreeGrafter"/>
</dbReference>
<dbReference type="Gene3D" id="3.40.710.10">
    <property type="entry name" value="DD-peptidase/beta-lactamase superfamily"/>
    <property type="match status" value="1"/>
</dbReference>
<dbReference type="InterPro" id="IPR054120">
    <property type="entry name" value="PBPA_dimer"/>
</dbReference>
<sequence length="492" mass="51425">MNKSIRLGASFALLLIVALLVNLTVVQGFREDVYAQDPRNARTTVELRQINRGQINAGGLVLAESFRTEDGFYQRSYPNMPLSFGPVVGYVSDQYGTAQLEAGFNGQLTGDTAGASSRFLRTGLEEDQVGNNVELTIDPQLQAQAYELLANPGYEGAIAAIRPSTGEILALASTPSYDPNLIADPATAEGTWADVNNNPGKPLLNHATQDQLPPGSIFKIITTAAGLRNGYTPDSLLTGEAQTILPGTDIPLTNYGGQVCGSGGQVTLSTAFALSCNTAFVQMGLEVGADAMREAAAAFGVGERYDLGMPNAAGSLGDLPSGPEVAQSAIGQRDVTMTALQAAVMAGIVANDGVRMKPYVVSRVTRPNLTEAYKADPEMLNEALTPEEAATLAGLMYGSERWTWGYDGNSFASKTGTAEHAEGADPHVWYVAFDDAKDVAVAVVVKNGGNLGVGATGGQVSSPLGRAILRAAPAAPAPAPAEENTQQEQGNR</sequence>
<dbReference type="Proteomes" id="UP000060016">
    <property type="component" value="Chromosome"/>
</dbReference>
<gene>
    <name evidence="4" type="ORF">AK829_09720</name>
</gene>
<dbReference type="GO" id="GO:0005886">
    <property type="term" value="C:plasma membrane"/>
    <property type="evidence" value="ECO:0007669"/>
    <property type="project" value="TreeGrafter"/>
</dbReference>
<organism evidence="4 5">
    <name type="scientific">Corynebacterium riegelii</name>
    <dbReference type="NCBI Taxonomy" id="156976"/>
    <lineage>
        <taxon>Bacteria</taxon>
        <taxon>Bacillati</taxon>
        <taxon>Actinomycetota</taxon>
        <taxon>Actinomycetes</taxon>
        <taxon>Mycobacteriales</taxon>
        <taxon>Corynebacteriaceae</taxon>
        <taxon>Corynebacterium</taxon>
    </lineage>
</organism>
<dbReference type="GO" id="GO:0008658">
    <property type="term" value="F:penicillin binding"/>
    <property type="evidence" value="ECO:0007669"/>
    <property type="project" value="InterPro"/>
</dbReference>
<dbReference type="PANTHER" id="PTHR30627">
    <property type="entry name" value="PEPTIDOGLYCAN D,D-TRANSPEPTIDASE"/>
    <property type="match status" value="1"/>
</dbReference>
<dbReference type="SUPFAM" id="SSF56601">
    <property type="entry name" value="beta-lactamase/transpeptidase-like"/>
    <property type="match status" value="1"/>
</dbReference>
<feature type="domain" description="Penicillin-binding protein transpeptidase" evidence="2">
    <location>
        <begin position="156"/>
        <end position="469"/>
    </location>
</feature>
<dbReference type="RefSeq" id="WP_052205654.1">
    <property type="nucleotide sequence ID" value="NZ_CP012342.1"/>
</dbReference>
<dbReference type="PATRIC" id="fig|156976.3.peg.1954"/>
<accession>A0A0K1RD98</accession>
<feature type="compositionally biased region" description="Polar residues" evidence="1">
    <location>
        <begin position="483"/>
        <end position="492"/>
    </location>
</feature>
<evidence type="ECO:0000256" key="1">
    <source>
        <dbReference type="SAM" id="MobiDB-lite"/>
    </source>
</evidence>
<evidence type="ECO:0000259" key="3">
    <source>
        <dbReference type="Pfam" id="PF21922"/>
    </source>
</evidence>
<evidence type="ECO:0000313" key="5">
    <source>
        <dbReference type="Proteomes" id="UP000060016"/>
    </source>
</evidence>
<keyword evidence="5" id="KW-1185">Reference proteome</keyword>
<dbReference type="STRING" id="156976.AK829_09720"/>
<dbReference type="GO" id="GO:0071972">
    <property type="term" value="F:peptidoglycan L,D-transpeptidase activity"/>
    <property type="evidence" value="ECO:0007669"/>
    <property type="project" value="TreeGrafter"/>
</dbReference>
<dbReference type="PANTHER" id="PTHR30627:SF24">
    <property type="entry name" value="PENICILLIN-BINDING PROTEIN 4B"/>
    <property type="match status" value="1"/>
</dbReference>
<dbReference type="AlphaFoldDB" id="A0A0K1RD98"/>
<dbReference type="Gene3D" id="3.90.1310.10">
    <property type="entry name" value="Penicillin-binding protein 2a (Domain 2)"/>
    <property type="match status" value="1"/>
</dbReference>
<evidence type="ECO:0000259" key="2">
    <source>
        <dbReference type="Pfam" id="PF00905"/>
    </source>
</evidence>
<dbReference type="InterPro" id="IPR012338">
    <property type="entry name" value="Beta-lactam/transpept-like"/>
</dbReference>
<proteinExistence type="predicted"/>
<dbReference type="Pfam" id="PF00905">
    <property type="entry name" value="Transpeptidase"/>
    <property type="match status" value="1"/>
</dbReference>
<name>A0A0K1RD98_9CORY</name>
<feature type="domain" description="Penicillin binding protein A dimerisation" evidence="3">
    <location>
        <begin position="52"/>
        <end position="133"/>
    </location>
</feature>
<dbReference type="EMBL" id="CP012342">
    <property type="protein sequence ID" value="AKV59368.1"/>
    <property type="molecule type" value="Genomic_DNA"/>
</dbReference>
<dbReference type="InterPro" id="IPR001460">
    <property type="entry name" value="PCN-bd_Tpept"/>
</dbReference>